<sequence>MVGGRWGGVGVAEIVVDVGGGDVGGVSDFTSQFLFAGLVFRFLAVAARPCQ</sequence>
<dbReference type="AlphaFoldDB" id="A0A392SRW0"/>
<evidence type="ECO:0000313" key="1">
    <source>
        <dbReference type="EMBL" id="MCI51593.1"/>
    </source>
</evidence>
<reference evidence="1 2" key="1">
    <citation type="journal article" date="2018" name="Front. Plant Sci.">
        <title>Red Clover (Trifolium pratense) and Zigzag Clover (T. medium) - A Picture of Genomic Similarities and Differences.</title>
        <authorList>
            <person name="Dluhosova J."/>
            <person name="Istvanek J."/>
            <person name="Nedelnik J."/>
            <person name="Repkova J."/>
        </authorList>
    </citation>
    <scope>NUCLEOTIDE SEQUENCE [LARGE SCALE GENOMIC DNA]</scope>
    <source>
        <strain evidence="2">cv. 10/8</strain>
        <tissue evidence="1">Leaf</tissue>
    </source>
</reference>
<dbReference type="Proteomes" id="UP000265520">
    <property type="component" value="Unassembled WGS sequence"/>
</dbReference>
<feature type="non-terminal residue" evidence="1">
    <location>
        <position position="51"/>
    </location>
</feature>
<proteinExistence type="predicted"/>
<evidence type="ECO:0000313" key="2">
    <source>
        <dbReference type="Proteomes" id="UP000265520"/>
    </source>
</evidence>
<comment type="caution">
    <text evidence="1">The sequence shown here is derived from an EMBL/GenBank/DDBJ whole genome shotgun (WGS) entry which is preliminary data.</text>
</comment>
<dbReference type="EMBL" id="LXQA010434231">
    <property type="protein sequence ID" value="MCI51593.1"/>
    <property type="molecule type" value="Genomic_DNA"/>
</dbReference>
<keyword evidence="2" id="KW-1185">Reference proteome</keyword>
<organism evidence="1 2">
    <name type="scientific">Trifolium medium</name>
    <dbReference type="NCBI Taxonomy" id="97028"/>
    <lineage>
        <taxon>Eukaryota</taxon>
        <taxon>Viridiplantae</taxon>
        <taxon>Streptophyta</taxon>
        <taxon>Embryophyta</taxon>
        <taxon>Tracheophyta</taxon>
        <taxon>Spermatophyta</taxon>
        <taxon>Magnoliopsida</taxon>
        <taxon>eudicotyledons</taxon>
        <taxon>Gunneridae</taxon>
        <taxon>Pentapetalae</taxon>
        <taxon>rosids</taxon>
        <taxon>fabids</taxon>
        <taxon>Fabales</taxon>
        <taxon>Fabaceae</taxon>
        <taxon>Papilionoideae</taxon>
        <taxon>50 kb inversion clade</taxon>
        <taxon>NPAAA clade</taxon>
        <taxon>Hologalegina</taxon>
        <taxon>IRL clade</taxon>
        <taxon>Trifolieae</taxon>
        <taxon>Trifolium</taxon>
    </lineage>
</organism>
<accession>A0A392SRW0</accession>
<protein>
    <submittedName>
        <fullName evidence="1">Uncharacterized protein</fullName>
    </submittedName>
</protein>
<name>A0A392SRW0_9FABA</name>